<keyword evidence="4" id="KW-0472">Membrane</keyword>
<dbReference type="PANTHER" id="PTHR33021:SF460">
    <property type="entry name" value="OS02G0725500 PROTEIN"/>
    <property type="match status" value="1"/>
</dbReference>
<keyword evidence="6" id="KW-0325">Glycoprotein</keyword>
<evidence type="ECO:0000256" key="3">
    <source>
        <dbReference type="ARBA" id="ARBA00022729"/>
    </source>
</evidence>
<dbReference type="InterPro" id="IPR039391">
    <property type="entry name" value="Phytocyanin-like"/>
</dbReference>
<dbReference type="Gramene" id="TraesLDM6A03G03374660.1">
    <property type="protein sequence ID" value="TraesLDM6A03G03374660.1"/>
    <property type="gene ID" value="TraesLDM6A03G03374660"/>
</dbReference>
<dbReference type="Gramene" id="TraesLAC6A03G03327550.1">
    <property type="protein sequence ID" value="TraesLAC6A03G03327550.1"/>
    <property type="gene ID" value="TraesLAC6A03G03327550"/>
</dbReference>
<dbReference type="EnsemblPlants" id="TraesCS6A02G287100.1">
    <property type="protein sequence ID" value="TraesCS6A02G287100.1"/>
    <property type="gene ID" value="TraesCS6A02G287100"/>
</dbReference>
<evidence type="ECO:0000256" key="2">
    <source>
        <dbReference type="ARBA" id="ARBA00022622"/>
    </source>
</evidence>
<accession>A0A3B6NT56</accession>
<proteinExistence type="inferred from homology"/>
<dbReference type="Gramene" id="TraesARI6A03G03328160.1">
    <property type="protein sequence ID" value="TraesARI6A03G03328160.1"/>
    <property type="gene ID" value="TraesARI6A03G03328160"/>
</dbReference>
<dbReference type="STRING" id="4565.A0A3B6NT56"/>
<dbReference type="Gramene" id="TraesNOR6A03G03404370.1">
    <property type="protein sequence ID" value="TraesNOR6A03G03404370.1"/>
    <property type="gene ID" value="TraesNOR6A03G03404370"/>
</dbReference>
<dbReference type="GO" id="GO:0009055">
    <property type="term" value="F:electron transfer activity"/>
    <property type="evidence" value="ECO:0007669"/>
    <property type="project" value="InterPro"/>
</dbReference>
<feature type="domain" description="Phytocyanin" evidence="12">
    <location>
        <begin position="30"/>
        <end position="133"/>
    </location>
</feature>
<name>A0A3B6NT56_WHEAT</name>
<dbReference type="CDD" id="cd11019">
    <property type="entry name" value="OsENODL1_like"/>
    <property type="match status" value="1"/>
</dbReference>
<dbReference type="Gramene" id="TraesWEE_scaffold_009715_01G000300.1">
    <property type="protein sequence ID" value="TraesWEE_scaffold_009715_01G000300.1"/>
    <property type="gene ID" value="TraesWEE_scaffold_009715_01G000300"/>
</dbReference>
<dbReference type="Gene3D" id="2.60.40.420">
    <property type="entry name" value="Cupredoxins - blue copper proteins"/>
    <property type="match status" value="1"/>
</dbReference>
<dbReference type="InterPro" id="IPR041846">
    <property type="entry name" value="ENL_dom"/>
</dbReference>
<gene>
    <name evidence="13" type="primary">LOC123130884</name>
</gene>
<dbReference type="Gramene" id="TraesROB_scaffold_052348_01G000400.1">
    <property type="protein sequence ID" value="TraesROB_scaffold_052348_01G000400.1"/>
    <property type="gene ID" value="TraesROB_scaffold_052348_01G000400"/>
</dbReference>
<evidence type="ECO:0000313" key="13">
    <source>
        <dbReference type="EnsemblPlants" id="TraesCS6A02G287100.1"/>
    </source>
</evidence>
<dbReference type="Gramene" id="TraesSYM6A03G03313630.1">
    <property type="protein sequence ID" value="TraesSYM6A03G03313630.1"/>
    <property type="gene ID" value="TraesSYM6A03G03313630"/>
</dbReference>
<feature type="signal peptide" evidence="11">
    <location>
        <begin position="1"/>
        <end position="27"/>
    </location>
</feature>
<evidence type="ECO:0000313" key="14">
    <source>
        <dbReference type="Proteomes" id="UP000019116"/>
    </source>
</evidence>
<keyword evidence="3 11" id="KW-0732">Signal</keyword>
<dbReference type="FunFam" id="2.60.40.420:FF:000010">
    <property type="entry name" value="Early nodulin-like protein 1"/>
    <property type="match status" value="1"/>
</dbReference>
<dbReference type="SUPFAM" id="SSF49503">
    <property type="entry name" value="Cupredoxins"/>
    <property type="match status" value="1"/>
</dbReference>
<protein>
    <recommendedName>
        <fullName evidence="12">Phytocyanin domain-containing protein</fullName>
    </recommendedName>
</protein>
<dbReference type="Gramene" id="TraesJUL6A03G03397810.1">
    <property type="protein sequence ID" value="TraesJUL6A03G03397810.1"/>
    <property type="gene ID" value="TraesJUL6A03G03397810"/>
</dbReference>
<comment type="similarity">
    <text evidence="8">Belongs to the early nodulin-like (ENODL) family.</text>
</comment>
<reference evidence="13" key="2">
    <citation type="submission" date="2018-10" db="UniProtKB">
        <authorList>
            <consortium name="EnsemblPlants"/>
        </authorList>
    </citation>
    <scope>IDENTIFICATION</scope>
</reference>
<dbReference type="Gramene" id="TraesCLE_scaffold_041631_01G000400.1">
    <property type="protein sequence ID" value="TraesCLE_scaffold_041631_01G000400.1"/>
    <property type="gene ID" value="TraesCLE_scaffold_041631_01G000400"/>
</dbReference>
<dbReference type="Gramene" id="TraesCS6A02G287100.1">
    <property type="protein sequence ID" value="TraesCS6A02G287100.1"/>
    <property type="gene ID" value="TraesCS6A02G287100"/>
</dbReference>
<evidence type="ECO:0000259" key="12">
    <source>
        <dbReference type="PROSITE" id="PS51485"/>
    </source>
</evidence>
<dbReference type="InterPro" id="IPR003245">
    <property type="entry name" value="Phytocyanin_dom"/>
</dbReference>
<evidence type="ECO:0000256" key="4">
    <source>
        <dbReference type="ARBA" id="ARBA00023136"/>
    </source>
</evidence>
<dbReference type="OrthoDB" id="959565at2759"/>
<dbReference type="GO" id="GO:0012505">
    <property type="term" value="C:endomembrane system"/>
    <property type="evidence" value="ECO:0007669"/>
    <property type="project" value="UniProtKB-SubCell"/>
</dbReference>
<evidence type="ECO:0000256" key="7">
    <source>
        <dbReference type="ARBA" id="ARBA00023288"/>
    </source>
</evidence>
<dbReference type="PANTHER" id="PTHR33021">
    <property type="entry name" value="BLUE COPPER PROTEIN"/>
    <property type="match status" value="1"/>
</dbReference>
<dbReference type="InterPro" id="IPR008972">
    <property type="entry name" value="Cupredoxin"/>
</dbReference>
<dbReference type="AlphaFoldDB" id="A0A3B6NT56"/>
<evidence type="ECO:0000256" key="9">
    <source>
        <dbReference type="ARBA" id="ARBA00037868"/>
    </source>
</evidence>
<dbReference type="KEGG" id="taes:123130884"/>
<dbReference type="GeneID" id="123130884"/>
<comment type="subcellular location">
    <subcellularLocation>
        <location evidence="9">Endomembrane system</location>
        <topology evidence="9">Lipid-anchor</topology>
    </subcellularLocation>
    <subcellularLocation>
        <location evidence="1">Membrane</location>
        <topology evidence="1">Lipid-anchor</topology>
        <topology evidence="1">GPI-anchor</topology>
    </subcellularLocation>
</comment>
<reference evidence="13" key="1">
    <citation type="submission" date="2018-08" db="EMBL/GenBank/DDBJ databases">
        <authorList>
            <person name="Rossello M."/>
        </authorList>
    </citation>
    <scope>NUCLEOTIDE SEQUENCE [LARGE SCALE GENOMIC DNA]</scope>
    <source>
        <strain evidence="13">cv. Chinese Spring</strain>
    </source>
</reference>
<dbReference type="Pfam" id="PF02298">
    <property type="entry name" value="Cu_bind_like"/>
    <property type="match status" value="1"/>
</dbReference>
<dbReference type="OMA" id="SYNHWAR"/>
<dbReference type="PROSITE" id="PS51485">
    <property type="entry name" value="PHYTOCYANIN"/>
    <property type="match status" value="1"/>
</dbReference>
<organism evidence="13">
    <name type="scientific">Triticum aestivum</name>
    <name type="common">Wheat</name>
    <dbReference type="NCBI Taxonomy" id="4565"/>
    <lineage>
        <taxon>Eukaryota</taxon>
        <taxon>Viridiplantae</taxon>
        <taxon>Streptophyta</taxon>
        <taxon>Embryophyta</taxon>
        <taxon>Tracheophyta</taxon>
        <taxon>Spermatophyta</taxon>
        <taxon>Magnoliopsida</taxon>
        <taxon>Liliopsida</taxon>
        <taxon>Poales</taxon>
        <taxon>Poaceae</taxon>
        <taxon>BOP clade</taxon>
        <taxon>Pooideae</taxon>
        <taxon>Triticodae</taxon>
        <taxon>Triticeae</taxon>
        <taxon>Triticinae</taxon>
        <taxon>Triticum</taxon>
    </lineage>
</organism>
<dbReference type="SMR" id="A0A3B6NT56"/>
<keyword evidence="14" id="KW-1185">Reference proteome</keyword>
<dbReference type="RefSeq" id="XP_044406608.1">
    <property type="nucleotide sequence ID" value="XM_044550673.1"/>
</dbReference>
<feature type="region of interest" description="Disordered" evidence="10">
    <location>
        <begin position="148"/>
        <end position="199"/>
    </location>
</feature>
<dbReference type="Gramene" id="TraesCAD_scaffold_047871_01G000400.1">
    <property type="protein sequence ID" value="TraesCAD_scaffold_047871_01G000400.1"/>
    <property type="gene ID" value="TraesCAD_scaffold_047871_01G000400"/>
</dbReference>
<evidence type="ECO:0000256" key="11">
    <source>
        <dbReference type="SAM" id="SignalP"/>
    </source>
</evidence>
<sequence>MASVIVLAAAAACCCILLAASVSPASAAPVVYSVGDERGWAVPAGNGTETYNHWAKKNRFQVGDVLDFKYAAKDSVLLVNHDDYKMCSTVTPLTRFADGDTRFKFDRTGFFFFVSGVPGHCEAGQRMIASVVGHSTLAAAPAKPPAVGVVGGHAPGPSPSPNQAVSAPESPSYGSSSGGSTSTTGFGPSPSTEPSGASRRALSTVTGLVASVVAMIALA</sequence>
<evidence type="ECO:0000256" key="5">
    <source>
        <dbReference type="ARBA" id="ARBA00023157"/>
    </source>
</evidence>
<dbReference type="Gramene" id="TraesMAC6A03G03370910.1">
    <property type="protein sequence ID" value="TraesMAC6A03G03370910.1"/>
    <property type="gene ID" value="TraesMAC6A03G03370910"/>
</dbReference>
<keyword evidence="2" id="KW-0336">GPI-anchor</keyword>
<dbReference type="Gramene" id="TraesPARA_EIv1.0_1961280.1">
    <property type="protein sequence ID" value="TraesPARA_EIv1.0_1961280.1.CDS"/>
    <property type="gene ID" value="TraesPARA_EIv1.0_1961280"/>
</dbReference>
<dbReference type="Gramene" id="TraesSTA6A03G03361710.1">
    <property type="protein sequence ID" value="TraesSTA6A03G03361710.1"/>
    <property type="gene ID" value="TraesSTA6A03G03361710"/>
</dbReference>
<evidence type="ECO:0000256" key="8">
    <source>
        <dbReference type="ARBA" id="ARBA00035011"/>
    </source>
</evidence>
<dbReference type="PaxDb" id="4565-Traes_6AL_D85109FAA.1"/>
<dbReference type="Proteomes" id="UP000019116">
    <property type="component" value="Chromosome 6A"/>
</dbReference>
<evidence type="ECO:0000256" key="6">
    <source>
        <dbReference type="ARBA" id="ARBA00023180"/>
    </source>
</evidence>
<dbReference type="GO" id="GO:0098552">
    <property type="term" value="C:side of membrane"/>
    <property type="evidence" value="ECO:0007669"/>
    <property type="project" value="UniProtKB-KW"/>
</dbReference>
<feature type="chain" id="PRO_5043178576" description="Phytocyanin domain-containing protein" evidence="11">
    <location>
        <begin position="28"/>
        <end position="219"/>
    </location>
</feature>
<keyword evidence="7" id="KW-0449">Lipoprotein</keyword>
<dbReference type="GO" id="GO:0005886">
    <property type="term" value="C:plasma membrane"/>
    <property type="evidence" value="ECO:0000318"/>
    <property type="project" value="GO_Central"/>
</dbReference>
<evidence type="ECO:0000256" key="1">
    <source>
        <dbReference type="ARBA" id="ARBA00004589"/>
    </source>
</evidence>
<keyword evidence="5" id="KW-1015">Disulfide bond</keyword>
<feature type="compositionally biased region" description="Low complexity" evidence="10">
    <location>
        <begin position="170"/>
        <end position="196"/>
    </location>
</feature>
<dbReference type="Gramene" id="TraesCS6A03G0761300.1">
    <property type="protein sequence ID" value="TraesCS6A03G0761300.1.CDS"/>
    <property type="gene ID" value="TraesCS6A03G0761300"/>
</dbReference>
<dbReference type="Gramene" id="TraesJAG6A03G03363540.1">
    <property type="protein sequence ID" value="TraesJAG6A03G03363540.1"/>
    <property type="gene ID" value="TraesJAG6A03G03363540"/>
</dbReference>
<evidence type="ECO:0000256" key="10">
    <source>
        <dbReference type="SAM" id="MobiDB-lite"/>
    </source>
</evidence>